<dbReference type="GO" id="GO:0005615">
    <property type="term" value="C:extracellular space"/>
    <property type="evidence" value="ECO:0000318"/>
    <property type="project" value="GO_Central"/>
</dbReference>
<dbReference type="InterPro" id="IPR025661">
    <property type="entry name" value="Pept_asp_AS"/>
</dbReference>
<dbReference type="PROSITE" id="PS00640">
    <property type="entry name" value="THIOL_PROTEASE_ASN"/>
    <property type="match status" value="1"/>
</dbReference>
<organism evidence="9 10">
    <name type="scientific">Spinacia oleracea</name>
    <name type="common">Spinach</name>
    <dbReference type="NCBI Taxonomy" id="3562"/>
    <lineage>
        <taxon>Eukaryota</taxon>
        <taxon>Viridiplantae</taxon>
        <taxon>Streptophyta</taxon>
        <taxon>Embryophyta</taxon>
        <taxon>Tracheophyta</taxon>
        <taxon>Spermatophyta</taxon>
        <taxon>Magnoliopsida</taxon>
        <taxon>eudicotyledons</taxon>
        <taxon>Gunneridae</taxon>
        <taxon>Pentapetalae</taxon>
        <taxon>Caryophyllales</taxon>
        <taxon>Chenopodiaceae</taxon>
        <taxon>Chenopodioideae</taxon>
        <taxon>Anserineae</taxon>
        <taxon>Spinacia</taxon>
    </lineage>
</organism>
<evidence type="ECO:0000256" key="5">
    <source>
        <dbReference type="SAM" id="SignalP"/>
    </source>
</evidence>
<feature type="chain" id="PRO_5040354347" evidence="5">
    <location>
        <begin position="23"/>
        <end position="540"/>
    </location>
</feature>
<dbReference type="SMART" id="SM00645">
    <property type="entry name" value="Pept_C1"/>
    <property type="match status" value="1"/>
</dbReference>
<dbReference type="GO" id="GO:0051603">
    <property type="term" value="P:proteolysis involved in protein catabolic process"/>
    <property type="evidence" value="ECO:0000318"/>
    <property type="project" value="GO_Central"/>
</dbReference>
<dbReference type="Proteomes" id="UP000813463">
    <property type="component" value="Chromosome 5"/>
</dbReference>
<keyword evidence="10" id="KW-0645">Protease</keyword>
<dbReference type="PRINTS" id="PR01217">
    <property type="entry name" value="PRICHEXTENSN"/>
</dbReference>
<dbReference type="PANTHER" id="PTHR12411">
    <property type="entry name" value="CYSTEINE PROTEASE FAMILY C1-RELATED"/>
    <property type="match status" value="1"/>
</dbReference>
<dbReference type="InterPro" id="IPR013201">
    <property type="entry name" value="Prot_inhib_I29"/>
</dbReference>
<evidence type="ECO:0000256" key="1">
    <source>
        <dbReference type="ARBA" id="ARBA00008455"/>
    </source>
</evidence>
<accession>A0A9R0K1X4</accession>
<evidence type="ECO:0000256" key="2">
    <source>
        <dbReference type="ARBA" id="ARBA00022807"/>
    </source>
</evidence>
<reference evidence="10" key="2">
    <citation type="submission" date="2025-08" db="UniProtKB">
        <authorList>
            <consortium name="RefSeq"/>
        </authorList>
    </citation>
    <scope>IDENTIFICATION</scope>
    <source>
        <tissue evidence="10">Leaf</tissue>
    </source>
</reference>
<comment type="similarity">
    <text evidence="1">Belongs to the peptidase C1 family.</text>
</comment>
<keyword evidence="3" id="KW-1015">Disulfide bond</keyword>
<dbReference type="SMART" id="SM00848">
    <property type="entry name" value="Inhibitor_I29"/>
    <property type="match status" value="1"/>
</dbReference>
<dbReference type="InterPro" id="IPR000118">
    <property type="entry name" value="Granulin"/>
</dbReference>
<evidence type="ECO:0000259" key="8">
    <source>
        <dbReference type="SMART" id="SM00848"/>
    </source>
</evidence>
<evidence type="ECO:0000256" key="4">
    <source>
        <dbReference type="SAM" id="MobiDB-lite"/>
    </source>
</evidence>
<dbReference type="InterPro" id="IPR000668">
    <property type="entry name" value="Peptidase_C1A_C"/>
</dbReference>
<dbReference type="RefSeq" id="XP_021854565.1">
    <property type="nucleotide sequence ID" value="XM_021998873.2"/>
</dbReference>
<proteinExistence type="inferred from homology"/>
<dbReference type="InterPro" id="IPR025660">
    <property type="entry name" value="Pept_his_AS"/>
</dbReference>
<feature type="domain" description="Granulins" evidence="6">
    <location>
        <begin position="434"/>
        <end position="491"/>
    </location>
</feature>
<gene>
    <name evidence="10" type="primary">LOC110793938</name>
</gene>
<dbReference type="InterPro" id="IPR013128">
    <property type="entry name" value="Peptidase_C1A"/>
</dbReference>
<dbReference type="Gene3D" id="2.10.25.160">
    <property type="entry name" value="Granulin"/>
    <property type="match status" value="1"/>
</dbReference>
<evidence type="ECO:0000259" key="7">
    <source>
        <dbReference type="SMART" id="SM00645"/>
    </source>
</evidence>
<dbReference type="CDD" id="cd02248">
    <property type="entry name" value="Peptidase_C1A"/>
    <property type="match status" value="1"/>
</dbReference>
<evidence type="ECO:0000313" key="10">
    <source>
        <dbReference type="RefSeq" id="XP_021854565.1"/>
    </source>
</evidence>
<dbReference type="InterPro" id="IPR038765">
    <property type="entry name" value="Papain-like_cys_pep_sf"/>
</dbReference>
<keyword evidence="9" id="KW-1185">Reference proteome</keyword>
<feature type="compositionally biased region" description="Pro residues" evidence="4">
    <location>
        <begin position="360"/>
        <end position="428"/>
    </location>
</feature>
<evidence type="ECO:0000259" key="6">
    <source>
        <dbReference type="SMART" id="SM00277"/>
    </source>
</evidence>
<feature type="domain" description="Cathepsin propeptide inhibitor" evidence="8">
    <location>
        <begin position="50"/>
        <end position="105"/>
    </location>
</feature>
<dbReference type="Pfam" id="PF08246">
    <property type="entry name" value="Inhibitor_I29"/>
    <property type="match status" value="1"/>
</dbReference>
<dbReference type="Gene3D" id="3.90.70.10">
    <property type="entry name" value="Cysteine proteinases"/>
    <property type="match status" value="1"/>
</dbReference>
<dbReference type="SUPFAM" id="SSF57277">
    <property type="entry name" value="Granulin repeat"/>
    <property type="match status" value="1"/>
</dbReference>
<dbReference type="Pfam" id="PF00112">
    <property type="entry name" value="Peptidase_C1"/>
    <property type="match status" value="1"/>
</dbReference>
<sequence>MGIHKPVHHLLWYSLIFLPCHCWTRLPVQYSIVGFEPEDLQSDKRMIELFQQWRAKNGKLYEHAEESLKLFENFKRNMKFVDSNSNRIGFNIGLNWLSDLSNEEFRERYLGKVKSPVRWDQRRDTRKSSVVTCDAPTSFDWRMKGAVTPVKDQGVFGSGWAFSLIGAIEGINAINKGELISLSEQELVYCDKNNGGCDGDYMDNAFEWVINNGGIYGEAKNSCIGGDGTYTPNKVENKIVNIDGYGNVEETEAALLCATVSQPISVGIDASSIDFQLYTGGIYDGTCSSNPDDINHAVLIVGYGSEGNNDYWIVKNSWGTSWGMDGYIYIRRNTNLPYGVCAINALASYPSQTTVASSPYPSPTPQSPPSQTPPPATPPSSQTPPPPTPTPSSPTPPPLMPSPPPPSSPSPPPPTPSPPPPHPSPPPAPSPSKCGDFSYCLPGQTCCCLYESFGFCLIQGCCDYTNAVCCPESDYCCPHNYPVCDVYGGLCLKKFDHHLGVALMKKKWAKPTLPWIKHEESKEMTYQPLKWRRNGFAAVR</sequence>
<keyword evidence="2" id="KW-0378">Hydrolase</keyword>
<dbReference type="GO" id="GO:0005764">
    <property type="term" value="C:lysosome"/>
    <property type="evidence" value="ECO:0000318"/>
    <property type="project" value="GO_Central"/>
</dbReference>
<dbReference type="KEGG" id="soe:110793938"/>
<evidence type="ECO:0000256" key="3">
    <source>
        <dbReference type="ARBA" id="ARBA00023157"/>
    </source>
</evidence>
<dbReference type="GO" id="GO:0004197">
    <property type="term" value="F:cysteine-type endopeptidase activity"/>
    <property type="evidence" value="ECO:0000318"/>
    <property type="project" value="GO_Central"/>
</dbReference>
<dbReference type="GeneID" id="110793938"/>
<dbReference type="SUPFAM" id="SSF54001">
    <property type="entry name" value="Cysteine proteinases"/>
    <property type="match status" value="1"/>
</dbReference>
<dbReference type="InterPro" id="IPR039417">
    <property type="entry name" value="Peptidase_C1A_papain-like"/>
</dbReference>
<dbReference type="Pfam" id="PF00396">
    <property type="entry name" value="Granulin"/>
    <property type="match status" value="1"/>
</dbReference>
<dbReference type="InterPro" id="IPR037277">
    <property type="entry name" value="Granulin_sf"/>
</dbReference>
<feature type="domain" description="Peptidase C1A papain C-terminal" evidence="7">
    <location>
        <begin position="135"/>
        <end position="351"/>
    </location>
</feature>
<dbReference type="AlphaFoldDB" id="A0A9R0K1X4"/>
<feature type="region of interest" description="Disordered" evidence="4">
    <location>
        <begin position="353"/>
        <end position="428"/>
    </location>
</feature>
<evidence type="ECO:0000313" key="9">
    <source>
        <dbReference type="Proteomes" id="UP000813463"/>
    </source>
</evidence>
<dbReference type="SMART" id="SM00277">
    <property type="entry name" value="GRAN"/>
    <property type="match status" value="1"/>
</dbReference>
<reference evidence="9" key="1">
    <citation type="journal article" date="2021" name="Nat. Commun.">
        <title>Genomic analyses provide insights into spinach domestication and the genetic basis of agronomic traits.</title>
        <authorList>
            <person name="Cai X."/>
            <person name="Sun X."/>
            <person name="Xu C."/>
            <person name="Sun H."/>
            <person name="Wang X."/>
            <person name="Ge C."/>
            <person name="Zhang Z."/>
            <person name="Wang Q."/>
            <person name="Fei Z."/>
            <person name="Jiao C."/>
            <person name="Wang Q."/>
        </authorList>
    </citation>
    <scope>NUCLEOTIDE SEQUENCE [LARGE SCALE GENOMIC DNA]</scope>
    <source>
        <strain evidence="9">cv. Varoflay</strain>
    </source>
</reference>
<dbReference type="OrthoDB" id="10253408at2759"/>
<protein>
    <submittedName>
        <fullName evidence="10">Cysteine protease XCP2</fullName>
    </submittedName>
</protein>
<dbReference type="FunFam" id="3.90.70.10:FF:000177">
    <property type="entry name" value="Cysteine proteinase RD21A"/>
    <property type="match status" value="1"/>
</dbReference>
<name>A0A9R0K1X4_SPIOL</name>
<dbReference type="PROSITE" id="PS00639">
    <property type="entry name" value="THIOL_PROTEASE_HIS"/>
    <property type="match status" value="1"/>
</dbReference>
<keyword evidence="5" id="KW-0732">Signal</keyword>
<feature type="signal peptide" evidence="5">
    <location>
        <begin position="1"/>
        <end position="22"/>
    </location>
</feature>
<keyword evidence="2" id="KW-0788">Thiol protease</keyword>